<accession>A0A6C2D670</accession>
<dbReference type="EMBL" id="SDKK01000003">
    <property type="protein sequence ID" value="TYC61099.1"/>
    <property type="molecule type" value="Genomic_DNA"/>
</dbReference>
<evidence type="ECO:0000313" key="1">
    <source>
        <dbReference type="EMBL" id="TYC61099.1"/>
    </source>
</evidence>
<dbReference type="Proteomes" id="UP000389128">
    <property type="component" value="Unassembled WGS sequence"/>
</dbReference>
<keyword evidence="2" id="KW-1185">Reference proteome</keyword>
<organism evidence="1 2">
    <name type="scientific">Zoogloea oleivorans</name>
    <dbReference type="NCBI Taxonomy" id="1552750"/>
    <lineage>
        <taxon>Bacteria</taxon>
        <taxon>Pseudomonadati</taxon>
        <taxon>Pseudomonadota</taxon>
        <taxon>Betaproteobacteria</taxon>
        <taxon>Rhodocyclales</taxon>
        <taxon>Zoogloeaceae</taxon>
        <taxon>Zoogloea</taxon>
    </lineage>
</organism>
<name>A0A6C2D670_9RHOO</name>
<dbReference type="RefSeq" id="WP_148577634.1">
    <property type="nucleotide sequence ID" value="NZ_JAVEUW010000012.1"/>
</dbReference>
<sequence>MKKLLVSIKLEMEVPDDWILEKTADGADVLNMGNGSFLDMSFEPLVTDDKSGTWTDNYDDEFANLVLDMVRSEETEMKLMLS</sequence>
<comment type="caution">
    <text evidence="1">The sequence shown here is derived from an EMBL/GenBank/DDBJ whole genome shotgun (WGS) entry which is preliminary data.</text>
</comment>
<gene>
    <name evidence="1" type="ORF">ETQ85_03320</name>
</gene>
<evidence type="ECO:0000313" key="2">
    <source>
        <dbReference type="Proteomes" id="UP000389128"/>
    </source>
</evidence>
<dbReference type="AlphaFoldDB" id="A0A6C2D670"/>
<reference evidence="1 2" key="1">
    <citation type="submission" date="2019-01" db="EMBL/GenBank/DDBJ databases">
        <title>Zoogloea oleivorans genome sequencing and assembly.</title>
        <authorList>
            <person name="Tancsics A."/>
            <person name="Farkas M."/>
            <person name="Kriszt B."/>
            <person name="Maroti G."/>
            <person name="Horvath B."/>
        </authorList>
    </citation>
    <scope>NUCLEOTIDE SEQUENCE [LARGE SCALE GENOMIC DNA]</scope>
    <source>
        <strain evidence="1 2">Buc</strain>
    </source>
</reference>
<dbReference type="OrthoDB" id="8811917at2"/>
<protein>
    <submittedName>
        <fullName evidence="1">Uncharacterized protein</fullName>
    </submittedName>
</protein>
<proteinExistence type="predicted"/>